<feature type="non-terminal residue" evidence="1">
    <location>
        <position position="1"/>
    </location>
</feature>
<keyword evidence="2" id="KW-1185">Reference proteome</keyword>
<sequence>IGGPLAPLTYLLLNFENVYIGTVDAVGGGFPPIAYIRVTSEPPFLAGDSCRRRQARSSGSTKVSTGAVDGQFAAIELEKIPDIPAMTVFLRSFVSQ</sequence>
<dbReference type="AlphaFoldDB" id="A0A1Y2KX68"/>
<dbReference type="RefSeq" id="WP_211275989.1">
    <property type="nucleotide sequence ID" value="NZ_JFKA01000025.1"/>
</dbReference>
<organism evidence="1 2">
    <name type="scientific">Thalassospira mesophila</name>
    <dbReference type="NCBI Taxonomy" id="1293891"/>
    <lineage>
        <taxon>Bacteria</taxon>
        <taxon>Pseudomonadati</taxon>
        <taxon>Pseudomonadota</taxon>
        <taxon>Alphaproteobacteria</taxon>
        <taxon>Rhodospirillales</taxon>
        <taxon>Thalassospiraceae</taxon>
        <taxon>Thalassospira</taxon>
    </lineage>
</organism>
<evidence type="ECO:0000313" key="1">
    <source>
        <dbReference type="EMBL" id="OSQ35130.1"/>
    </source>
</evidence>
<name>A0A1Y2KX68_9PROT</name>
<proteinExistence type="predicted"/>
<protein>
    <submittedName>
        <fullName evidence="1">Uncharacterized protein</fullName>
    </submittedName>
</protein>
<dbReference type="Proteomes" id="UP000193391">
    <property type="component" value="Unassembled WGS sequence"/>
</dbReference>
<reference evidence="1 2" key="1">
    <citation type="submission" date="2014-03" db="EMBL/GenBank/DDBJ databases">
        <title>The draft genome sequence of Thalassospira mesophila JCM 18969.</title>
        <authorList>
            <person name="Lai Q."/>
            <person name="Shao Z."/>
        </authorList>
    </citation>
    <scope>NUCLEOTIDE SEQUENCE [LARGE SCALE GENOMIC DNA]</scope>
    <source>
        <strain evidence="1 2">JCM 18969</strain>
    </source>
</reference>
<evidence type="ECO:0000313" key="2">
    <source>
        <dbReference type="Proteomes" id="UP000193391"/>
    </source>
</evidence>
<dbReference type="EMBL" id="JFKA01000025">
    <property type="protein sequence ID" value="OSQ35130.1"/>
    <property type="molecule type" value="Genomic_DNA"/>
</dbReference>
<gene>
    <name evidence="1" type="ORF">TMES_21660</name>
</gene>
<comment type="caution">
    <text evidence="1">The sequence shown here is derived from an EMBL/GenBank/DDBJ whole genome shotgun (WGS) entry which is preliminary data.</text>
</comment>
<accession>A0A1Y2KX68</accession>